<protein>
    <recommendedName>
        <fullName evidence="2">Activator of Hsp90 ATPase homologue 1/2-like C-terminal domain-containing protein</fullName>
    </recommendedName>
</protein>
<dbReference type="InterPro" id="IPR013538">
    <property type="entry name" value="ASHA1/2-like_C"/>
</dbReference>
<comment type="similarity">
    <text evidence="1">Belongs to the AHA1 family.</text>
</comment>
<dbReference type="InterPro" id="IPR023393">
    <property type="entry name" value="START-like_dom_sf"/>
</dbReference>
<dbReference type="EMBL" id="CP028923">
    <property type="protein sequence ID" value="QCK16573.1"/>
    <property type="molecule type" value="Genomic_DNA"/>
</dbReference>
<dbReference type="AlphaFoldDB" id="A0A4D7JP79"/>
<evidence type="ECO:0000256" key="1">
    <source>
        <dbReference type="ARBA" id="ARBA00006817"/>
    </source>
</evidence>
<name>A0A4D7JP79_9BACT</name>
<dbReference type="KEGG" id="fpf:DCC35_18490"/>
<dbReference type="CDD" id="cd07814">
    <property type="entry name" value="SRPBCC_CalC_Aha1-like"/>
    <property type="match status" value="1"/>
</dbReference>
<proteinExistence type="inferred from homology"/>
<dbReference type="Pfam" id="PF08327">
    <property type="entry name" value="AHSA1"/>
    <property type="match status" value="1"/>
</dbReference>
<dbReference type="Proteomes" id="UP000298616">
    <property type="component" value="Chromosome"/>
</dbReference>
<evidence type="ECO:0000259" key="2">
    <source>
        <dbReference type="Pfam" id="PF08327"/>
    </source>
</evidence>
<evidence type="ECO:0000313" key="4">
    <source>
        <dbReference type="Proteomes" id="UP000298616"/>
    </source>
</evidence>
<evidence type="ECO:0000313" key="3">
    <source>
        <dbReference type="EMBL" id="QCK16573.1"/>
    </source>
</evidence>
<keyword evidence="4" id="KW-1185">Reference proteome</keyword>
<reference evidence="3 4" key="1">
    <citation type="submission" date="2018-04" db="EMBL/GenBank/DDBJ databases">
        <title>Complete genome uncultured novel isolate.</title>
        <authorList>
            <person name="Merlino G."/>
        </authorList>
    </citation>
    <scope>NUCLEOTIDE SEQUENCE [LARGE SCALE GENOMIC DNA]</scope>
    <source>
        <strain evidence="4">R1DC9</strain>
    </source>
</reference>
<dbReference type="SUPFAM" id="SSF55961">
    <property type="entry name" value="Bet v1-like"/>
    <property type="match status" value="1"/>
</dbReference>
<gene>
    <name evidence="3" type="ORF">DCC35_18490</name>
</gene>
<organism evidence="3 4">
    <name type="scientific">Mangrovivirga cuniculi</name>
    <dbReference type="NCBI Taxonomy" id="2715131"/>
    <lineage>
        <taxon>Bacteria</taxon>
        <taxon>Pseudomonadati</taxon>
        <taxon>Bacteroidota</taxon>
        <taxon>Cytophagia</taxon>
        <taxon>Cytophagales</taxon>
        <taxon>Mangrovivirgaceae</taxon>
        <taxon>Mangrovivirga</taxon>
    </lineage>
</organism>
<sequence length="192" mass="22152">MYQSNSRTLPLNPKTKKSNVFKTPIIMSDNKQFDHSKFTVKSIVDTKIPDVYELWTTPAGLEKWFLRKAEFVKPDGTFRKSNEHIEEGDTYRWLWHGYPDKVVEHGKILKLNGKNELKFTFGKAGTVTVKIGIEENTTIITLTQEDIPPVEESVINYHVECKTGWTFYLANLNSFVQGGVDLRNKNQKLNLE</sequence>
<dbReference type="OrthoDB" id="9800631at2"/>
<feature type="domain" description="Activator of Hsp90 ATPase homologue 1/2-like C-terminal" evidence="2">
    <location>
        <begin position="46"/>
        <end position="176"/>
    </location>
</feature>
<dbReference type="Gene3D" id="3.30.530.20">
    <property type="match status" value="1"/>
</dbReference>
<accession>A0A4D7JP79</accession>